<organism evidence="12 13">
    <name type="scientific">Azospirillum thiophilum</name>
    <dbReference type="NCBI Taxonomy" id="528244"/>
    <lineage>
        <taxon>Bacteria</taxon>
        <taxon>Pseudomonadati</taxon>
        <taxon>Pseudomonadota</taxon>
        <taxon>Alphaproteobacteria</taxon>
        <taxon>Rhodospirillales</taxon>
        <taxon>Azospirillaceae</taxon>
        <taxon>Azospirillum</taxon>
    </lineage>
</organism>
<dbReference type="Gene3D" id="3.30.450.20">
    <property type="entry name" value="PAS domain"/>
    <property type="match status" value="1"/>
</dbReference>
<gene>
    <name evidence="12" type="ORF">AL072_30270</name>
</gene>
<evidence type="ECO:0000256" key="2">
    <source>
        <dbReference type="ARBA" id="ARBA00022475"/>
    </source>
</evidence>
<evidence type="ECO:0008006" key="14">
    <source>
        <dbReference type="Google" id="ProtNLM"/>
    </source>
</evidence>
<dbReference type="PROSITE" id="PS50111">
    <property type="entry name" value="CHEMOTAXIS_TRANSDUC_2"/>
    <property type="match status" value="1"/>
</dbReference>
<evidence type="ECO:0000256" key="9">
    <source>
        <dbReference type="SAM" id="Phobius"/>
    </source>
</evidence>
<dbReference type="EMBL" id="CP012406">
    <property type="protein sequence ID" value="ALG75213.1"/>
    <property type="molecule type" value="Genomic_DNA"/>
</dbReference>
<dbReference type="InterPro" id="IPR003660">
    <property type="entry name" value="HAMP_dom"/>
</dbReference>
<evidence type="ECO:0000256" key="1">
    <source>
        <dbReference type="ARBA" id="ARBA00004651"/>
    </source>
</evidence>
<dbReference type="PROSITE" id="PS50885">
    <property type="entry name" value="HAMP"/>
    <property type="match status" value="1"/>
</dbReference>
<feature type="transmembrane region" description="Helical" evidence="9">
    <location>
        <begin position="196"/>
        <end position="219"/>
    </location>
</feature>
<dbReference type="SMART" id="SM01049">
    <property type="entry name" value="Cache_2"/>
    <property type="match status" value="1"/>
</dbReference>
<dbReference type="KEGG" id="ati:AL072_30270"/>
<evidence type="ECO:0000259" key="11">
    <source>
        <dbReference type="PROSITE" id="PS50885"/>
    </source>
</evidence>
<dbReference type="Gene3D" id="1.10.287.950">
    <property type="entry name" value="Methyl-accepting chemotaxis protein"/>
    <property type="match status" value="1"/>
</dbReference>
<keyword evidence="3 9" id="KW-0812">Transmembrane</keyword>
<comment type="subcellular location">
    <subcellularLocation>
        <location evidence="1">Cell membrane</location>
        <topology evidence="1">Multi-pass membrane protein</topology>
    </subcellularLocation>
</comment>
<evidence type="ECO:0000256" key="6">
    <source>
        <dbReference type="ARBA" id="ARBA00023224"/>
    </source>
</evidence>
<dbReference type="Proteomes" id="UP000069935">
    <property type="component" value="Chromosome 6"/>
</dbReference>
<dbReference type="SMART" id="SM00283">
    <property type="entry name" value="MA"/>
    <property type="match status" value="1"/>
</dbReference>
<comment type="similarity">
    <text evidence="7">Belongs to the methyl-accepting chemotaxis (MCP) protein family.</text>
</comment>
<dbReference type="GO" id="GO:0006935">
    <property type="term" value="P:chemotaxis"/>
    <property type="evidence" value="ECO:0007669"/>
    <property type="project" value="InterPro"/>
</dbReference>
<dbReference type="SMART" id="SM00304">
    <property type="entry name" value="HAMP"/>
    <property type="match status" value="1"/>
</dbReference>
<evidence type="ECO:0000313" key="13">
    <source>
        <dbReference type="Proteomes" id="UP000069935"/>
    </source>
</evidence>
<dbReference type="GO" id="GO:0005886">
    <property type="term" value="C:plasma membrane"/>
    <property type="evidence" value="ECO:0007669"/>
    <property type="project" value="UniProtKB-SubCell"/>
</dbReference>
<evidence type="ECO:0000313" key="12">
    <source>
        <dbReference type="EMBL" id="ALG75213.1"/>
    </source>
</evidence>
<dbReference type="GO" id="GO:0007165">
    <property type="term" value="P:signal transduction"/>
    <property type="evidence" value="ECO:0007669"/>
    <property type="project" value="UniProtKB-KW"/>
</dbReference>
<dbReference type="GO" id="GO:0004888">
    <property type="term" value="F:transmembrane signaling receptor activity"/>
    <property type="evidence" value="ECO:0007669"/>
    <property type="project" value="InterPro"/>
</dbReference>
<dbReference type="AlphaFoldDB" id="A0AAC8W514"/>
<keyword evidence="6 8" id="KW-0807">Transducer</keyword>
<proteinExistence type="inferred from homology"/>
<dbReference type="SUPFAM" id="SSF58104">
    <property type="entry name" value="Methyl-accepting chemotaxis protein (MCP) signaling domain"/>
    <property type="match status" value="1"/>
</dbReference>
<dbReference type="Pfam" id="PF00672">
    <property type="entry name" value="HAMP"/>
    <property type="match status" value="1"/>
</dbReference>
<reference evidence="12 13" key="2">
    <citation type="journal article" date="2016" name="Genome Announc.">
        <title>Complete Genome Sequence of a Strain of Azospirillum thiophilum Isolated from a Sulfide Spring.</title>
        <authorList>
            <person name="Fomenkov A."/>
            <person name="Vincze T."/>
            <person name="Grabovich M."/>
            <person name="Anton B.P."/>
            <person name="Dubinina G."/>
            <person name="Orlova M."/>
            <person name="Belousova E."/>
            <person name="Roberts R.J."/>
        </authorList>
    </citation>
    <scope>NUCLEOTIDE SEQUENCE [LARGE SCALE GENOMIC DNA]</scope>
    <source>
        <strain evidence="12 13">BV-S</strain>
    </source>
</reference>
<dbReference type="InterPro" id="IPR033480">
    <property type="entry name" value="sCache_2"/>
</dbReference>
<dbReference type="Pfam" id="PF00015">
    <property type="entry name" value="MCPsignal"/>
    <property type="match status" value="1"/>
</dbReference>
<dbReference type="PRINTS" id="PR00260">
    <property type="entry name" value="CHEMTRNSDUCR"/>
</dbReference>
<dbReference type="CDD" id="cd06225">
    <property type="entry name" value="HAMP"/>
    <property type="match status" value="1"/>
</dbReference>
<evidence type="ECO:0000256" key="8">
    <source>
        <dbReference type="PROSITE-ProRule" id="PRU00284"/>
    </source>
</evidence>
<feature type="domain" description="Methyl-accepting transducer" evidence="10">
    <location>
        <begin position="311"/>
        <end position="537"/>
    </location>
</feature>
<evidence type="ECO:0000256" key="3">
    <source>
        <dbReference type="ARBA" id="ARBA00022692"/>
    </source>
</evidence>
<dbReference type="InterPro" id="IPR004089">
    <property type="entry name" value="MCPsignal_dom"/>
</dbReference>
<evidence type="ECO:0000256" key="4">
    <source>
        <dbReference type="ARBA" id="ARBA00022989"/>
    </source>
</evidence>
<reference evidence="13" key="1">
    <citation type="submission" date="2015-08" db="EMBL/GenBank/DDBJ databases">
        <title>Complete Genome Sequence of Azospirillum thiophilum BV-S.</title>
        <authorList>
            <person name="Fomenkov A."/>
            <person name="Vincze T."/>
            <person name="Grabovich M."/>
            <person name="Dubinina G."/>
            <person name="Orlova M."/>
            <person name="Belousova E."/>
            <person name="Roberts R.J."/>
        </authorList>
    </citation>
    <scope>NUCLEOTIDE SEQUENCE [LARGE SCALE GENOMIC DNA]</scope>
    <source>
        <strain evidence="13">BV-S</strain>
    </source>
</reference>
<evidence type="ECO:0000256" key="7">
    <source>
        <dbReference type="ARBA" id="ARBA00029447"/>
    </source>
</evidence>
<dbReference type="Pfam" id="PF17200">
    <property type="entry name" value="sCache_2"/>
    <property type="match status" value="1"/>
</dbReference>
<keyword evidence="2" id="KW-1003">Cell membrane</keyword>
<evidence type="ECO:0000259" key="10">
    <source>
        <dbReference type="PROSITE" id="PS50111"/>
    </source>
</evidence>
<dbReference type="PANTHER" id="PTHR32089:SF112">
    <property type="entry name" value="LYSOZYME-LIKE PROTEIN-RELATED"/>
    <property type="match status" value="1"/>
</dbReference>
<dbReference type="InterPro" id="IPR004090">
    <property type="entry name" value="Chemotax_Me-accpt_rcpt"/>
</dbReference>
<evidence type="ECO:0000256" key="5">
    <source>
        <dbReference type="ARBA" id="ARBA00023136"/>
    </source>
</evidence>
<feature type="domain" description="HAMP" evidence="11">
    <location>
        <begin position="217"/>
        <end position="270"/>
    </location>
</feature>
<dbReference type="Gene3D" id="1.10.8.500">
    <property type="entry name" value="HAMP domain in histidine kinase"/>
    <property type="match status" value="1"/>
</dbReference>
<dbReference type="PANTHER" id="PTHR32089">
    <property type="entry name" value="METHYL-ACCEPTING CHEMOTAXIS PROTEIN MCPB"/>
    <property type="match status" value="1"/>
</dbReference>
<keyword evidence="13" id="KW-1185">Reference proteome</keyword>
<sequence>MRQFITSIIHPRISIRLQMIVVLSLLSLAALATVMSFSQYDAMYTARVEKLKATVDLATSVAADLESRVQAGTLTREKALTSFRDTIRPLKFDSGNGYYFVYTFDGTQIVFGPDPASEGQNKINKVDAYGNKYVESQIAAARAGSGVITYWFPRPGMKEPLAKVAYIAGFPQWNISIGTAAYIDDLDADFYAGLEWTVFLVLLFVLVTAGGALFVATGIKRPISLLQKAMIALANGNVDVSVAGTKRHDELGEMARAVDVFRTHAIENRRLIAEQDAVRAAAEGERRRLTGALAVSLESQVGGVVKNVSLGAEDAEGAAKSLSGSVEAIRARATSVSTAAQQASANVNTVAAATEELSNSILEVNELMARSTAVVGEASSFAKDVDGRMQNLVGVVSRIGDVASLINTIASQTNLLALNATIEAARAGAAGKGFEVVANEVKNLAAQTAKATDDIRAQIAEVQSTTGQAVFAINQITDVIHQIADLSKTVAASLEQQRAATDEIARNAQQAATGTHEVSQAMQGVSEETQSTLQATNQTMNVARALSEQAHVLQNAMLMVLKELKASSDKEAVIGLRTAER</sequence>
<keyword evidence="5 9" id="KW-0472">Membrane</keyword>
<protein>
    <recommendedName>
        <fullName evidence="14">Chemotaxis protein</fullName>
    </recommendedName>
</protein>
<accession>A0AAC8W514</accession>
<keyword evidence="4 9" id="KW-1133">Transmembrane helix</keyword>
<name>A0AAC8W514_9PROT</name>